<dbReference type="AlphaFoldDB" id="A0A0K2UXW5"/>
<accession>A0A0K2UXW5</accession>
<reference evidence="1" key="1">
    <citation type="submission" date="2014-05" db="EMBL/GenBank/DDBJ databases">
        <authorList>
            <person name="Chronopoulou M."/>
        </authorList>
    </citation>
    <scope>NUCLEOTIDE SEQUENCE</scope>
    <source>
        <tissue evidence="1">Whole organism</tissue>
    </source>
</reference>
<evidence type="ECO:0000313" key="1">
    <source>
        <dbReference type="EMBL" id="CDW42707.1"/>
    </source>
</evidence>
<organism evidence="1">
    <name type="scientific">Lepeophtheirus salmonis</name>
    <name type="common">Salmon louse</name>
    <name type="synonym">Caligus salmonis</name>
    <dbReference type="NCBI Taxonomy" id="72036"/>
    <lineage>
        <taxon>Eukaryota</taxon>
        <taxon>Metazoa</taxon>
        <taxon>Ecdysozoa</taxon>
        <taxon>Arthropoda</taxon>
        <taxon>Crustacea</taxon>
        <taxon>Multicrustacea</taxon>
        <taxon>Hexanauplia</taxon>
        <taxon>Copepoda</taxon>
        <taxon>Siphonostomatoida</taxon>
        <taxon>Caligidae</taxon>
        <taxon>Lepeophtheirus</taxon>
    </lineage>
</organism>
<proteinExistence type="predicted"/>
<protein>
    <submittedName>
        <fullName evidence="1">Uncharacterized protein</fullName>
    </submittedName>
</protein>
<sequence length="57" mass="7020">MTKKKRKTRKRVETHKGPTNTKYISYKVNRINLVFYIYVYRHGILELYDTDNHFLEV</sequence>
<name>A0A0K2UXW5_LEPSM</name>
<dbReference type="EMBL" id="HACA01025346">
    <property type="protein sequence ID" value="CDW42707.1"/>
    <property type="molecule type" value="Transcribed_RNA"/>
</dbReference>